<dbReference type="InterPro" id="IPR036388">
    <property type="entry name" value="WH-like_DNA-bd_sf"/>
</dbReference>
<evidence type="ECO:0000256" key="1">
    <source>
        <dbReference type="ARBA" id="ARBA00023015"/>
    </source>
</evidence>
<evidence type="ECO:0000259" key="4">
    <source>
        <dbReference type="PROSITE" id="PS50987"/>
    </source>
</evidence>
<dbReference type="PANTHER" id="PTHR43132:SF2">
    <property type="entry name" value="ARSENICAL RESISTANCE OPERON REPRESSOR ARSR-RELATED"/>
    <property type="match status" value="1"/>
</dbReference>
<dbReference type="Proteomes" id="UP000318801">
    <property type="component" value="Unassembled WGS sequence"/>
</dbReference>
<dbReference type="PROSITE" id="PS50987">
    <property type="entry name" value="HTH_ARSR_2"/>
    <property type="match status" value="1"/>
</dbReference>
<dbReference type="GO" id="GO:0003700">
    <property type="term" value="F:DNA-binding transcription factor activity"/>
    <property type="evidence" value="ECO:0007669"/>
    <property type="project" value="InterPro"/>
</dbReference>
<dbReference type="GO" id="GO:0003677">
    <property type="term" value="F:DNA binding"/>
    <property type="evidence" value="ECO:0007669"/>
    <property type="project" value="UniProtKB-KW"/>
</dbReference>
<dbReference type="RefSeq" id="WP_141147874.1">
    <property type="nucleotide sequence ID" value="NZ_VHLG01000002.1"/>
</dbReference>
<dbReference type="CDD" id="cd00090">
    <property type="entry name" value="HTH_ARSR"/>
    <property type="match status" value="1"/>
</dbReference>
<dbReference type="PRINTS" id="PR00778">
    <property type="entry name" value="HTHARSR"/>
</dbReference>
<dbReference type="Pfam" id="PF01022">
    <property type="entry name" value="HTH_5"/>
    <property type="match status" value="1"/>
</dbReference>
<organism evidence="5 6">
    <name type="scientific">Martelella alba</name>
    <dbReference type="NCBI Taxonomy" id="2590451"/>
    <lineage>
        <taxon>Bacteria</taxon>
        <taxon>Pseudomonadati</taxon>
        <taxon>Pseudomonadota</taxon>
        <taxon>Alphaproteobacteria</taxon>
        <taxon>Hyphomicrobiales</taxon>
        <taxon>Aurantimonadaceae</taxon>
        <taxon>Martelella</taxon>
    </lineage>
</organism>
<evidence type="ECO:0000256" key="2">
    <source>
        <dbReference type="ARBA" id="ARBA00023125"/>
    </source>
</evidence>
<dbReference type="AlphaFoldDB" id="A0A506UD40"/>
<dbReference type="InterPro" id="IPR011991">
    <property type="entry name" value="ArsR-like_HTH"/>
</dbReference>
<name>A0A506UD40_9HYPH</name>
<keyword evidence="3" id="KW-0804">Transcription</keyword>
<dbReference type="SUPFAM" id="SSF46785">
    <property type="entry name" value="Winged helix' DNA-binding domain"/>
    <property type="match status" value="1"/>
</dbReference>
<dbReference type="EMBL" id="VHLG01000002">
    <property type="protein sequence ID" value="TPW32363.1"/>
    <property type="molecule type" value="Genomic_DNA"/>
</dbReference>
<sequence>MAQMQGKNMVAHQNRGPSAPLLSTEDITRISSLIKTLAHAHRLAILEALRGEECSVTELCHRTGLAQAQLSQQLATLRRSGLVSTERDGRFVYYRLNNPAFGQFFDTLAELEVVTELN</sequence>
<dbReference type="NCBIfam" id="NF033788">
    <property type="entry name" value="HTH_metalloreg"/>
    <property type="match status" value="1"/>
</dbReference>
<keyword evidence="2" id="KW-0238">DNA-binding</keyword>
<protein>
    <submittedName>
        <fullName evidence="5">Helix-turn-helix transcriptional regulator</fullName>
    </submittedName>
</protein>
<dbReference type="InterPro" id="IPR036390">
    <property type="entry name" value="WH_DNA-bd_sf"/>
</dbReference>
<evidence type="ECO:0000256" key="3">
    <source>
        <dbReference type="ARBA" id="ARBA00023163"/>
    </source>
</evidence>
<dbReference type="Gene3D" id="1.10.10.10">
    <property type="entry name" value="Winged helix-like DNA-binding domain superfamily/Winged helix DNA-binding domain"/>
    <property type="match status" value="1"/>
</dbReference>
<proteinExistence type="predicted"/>
<evidence type="ECO:0000313" key="5">
    <source>
        <dbReference type="EMBL" id="TPW32363.1"/>
    </source>
</evidence>
<keyword evidence="6" id="KW-1185">Reference proteome</keyword>
<gene>
    <name evidence="5" type="ORF">FJU08_04980</name>
</gene>
<dbReference type="PANTHER" id="PTHR43132">
    <property type="entry name" value="ARSENICAL RESISTANCE OPERON REPRESSOR ARSR-RELATED"/>
    <property type="match status" value="1"/>
</dbReference>
<dbReference type="OrthoDB" id="9790747at2"/>
<evidence type="ECO:0000313" key="6">
    <source>
        <dbReference type="Proteomes" id="UP000318801"/>
    </source>
</evidence>
<feature type="domain" description="HTH arsR-type" evidence="4">
    <location>
        <begin position="22"/>
        <end position="116"/>
    </location>
</feature>
<reference evidence="5 6" key="1">
    <citation type="submission" date="2019-06" db="EMBL/GenBank/DDBJ databases">
        <authorList>
            <person name="Li M."/>
        </authorList>
    </citation>
    <scope>NUCLEOTIDE SEQUENCE [LARGE SCALE GENOMIC DNA]</scope>
    <source>
        <strain evidence="5 6">BGMRC2036</strain>
    </source>
</reference>
<dbReference type="InterPro" id="IPR051011">
    <property type="entry name" value="Metal_resp_trans_reg"/>
</dbReference>
<comment type="caution">
    <text evidence="5">The sequence shown here is derived from an EMBL/GenBank/DDBJ whole genome shotgun (WGS) entry which is preliminary data.</text>
</comment>
<dbReference type="InterPro" id="IPR001845">
    <property type="entry name" value="HTH_ArsR_DNA-bd_dom"/>
</dbReference>
<accession>A0A506UD40</accession>
<keyword evidence="1" id="KW-0805">Transcription regulation</keyword>
<dbReference type="SMART" id="SM00418">
    <property type="entry name" value="HTH_ARSR"/>
    <property type="match status" value="1"/>
</dbReference>